<name>A0ABV3SMP5_9HYPH</name>
<evidence type="ECO:0000313" key="2">
    <source>
        <dbReference type="Proteomes" id="UP001556692"/>
    </source>
</evidence>
<keyword evidence="2" id="KW-1185">Reference proteome</keyword>
<dbReference type="Proteomes" id="UP001556692">
    <property type="component" value="Unassembled WGS sequence"/>
</dbReference>
<reference evidence="1 2" key="1">
    <citation type="submission" date="2024-05" db="EMBL/GenBank/DDBJ databases">
        <authorList>
            <person name="Jiang F."/>
        </authorList>
    </citation>
    <scope>NUCLEOTIDE SEQUENCE [LARGE SCALE GENOMIC DNA]</scope>
    <source>
        <strain evidence="1 2">LZ166</strain>
    </source>
</reference>
<organism evidence="1 2">
    <name type="scientific">Aquibium pacificus</name>
    <dbReference type="NCBI Taxonomy" id="3153579"/>
    <lineage>
        <taxon>Bacteria</taxon>
        <taxon>Pseudomonadati</taxon>
        <taxon>Pseudomonadota</taxon>
        <taxon>Alphaproteobacteria</taxon>
        <taxon>Hyphomicrobiales</taxon>
        <taxon>Phyllobacteriaceae</taxon>
        <taxon>Aquibium</taxon>
    </lineage>
</organism>
<dbReference type="RefSeq" id="WP_367955634.1">
    <property type="nucleotide sequence ID" value="NZ_JBDPGJ010000004.1"/>
</dbReference>
<dbReference type="EMBL" id="JBDPGJ010000004">
    <property type="protein sequence ID" value="MEX0407766.1"/>
    <property type="molecule type" value="Genomic_DNA"/>
</dbReference>
<sequence>MLDIMNRGNALVHLGFATALVVLAASDMRVQAQGLDAPDAIEKIVGSDVHEEEQQATADADRVIAAIEKSAENTGTVRKVTNLDRLDIVFLPDAAALEGGPPPAIDEKLQEYGDEVAALRQEMSGNAMLFHALDSRNILLQDVLAIEFDDAKGAVIFAAAKPTE</sequence>
<proteinExistence type="predicted"/>
<gene>
    <name evidence="1" type="ORF">ABGN05_19070</name>
</gene>
<protein>
    <submittedName>
        <fullName evidence="1">Uncharacterized protein</fullName>
    </submittedName>
</protein>
<comment type="caution">
    <text evidence="1">The sequence shown here is derived from an EMBL/GenBank/DDBJ whole genome shotgun (WGS) entry which is preliminary data.</text>
</comment>
<evidence type="ECO:0000313" key="1">
    <source>
        <dbReference type="EMBL" id="MEX0407766.1"/>
    </source>
</evidence>
<accession>A0ABV3SMP5</accession>